<dbReference type="InterPro" id="IPR011008">
    <property type="entry name" value="Dimeric_a/b-barrel"/>
</dbReference>
<dbReference type="Pfam" id="PF07110">
    <property type="entry name" value="EthD"/>
    <property type="match status" value="1"/>
</dbReference>
<accession>A0ABT0K1A4</accession>
<sequence length="257" mass="28566">MEKVVFVAHQPGDTPSPSPADVEQLNQRLLGELPAERYLGISLQLEDRATTDRWQRRTEPVARRFAATLSVWVEAGEDTADAAALVDEVWPDHVTGVVTEAVVRWNGPRQVSATQPLPGHTVTALLYRPPSLTHDQLVRHWIDVHQPMSLRIHPARNYVRNVVARVLPAAGKPASDDPFSDTTQFDAISDEYFASLEDILDPSRFYGSDVSQTTWQQNATTIGDDVGLFLDGTRMAAAIMDEYLLRDFRAPRTPGVS</sequence>
<feature type="region of interest" description="Disordered" evidence="1">
    <location>
        <begin position="1"/>
        <end position="21"/>
    </location>
</feature>
<dbReference type="Gene3D" id="3.30.70.100">
    <property type="match status" value="1"/>
</dbReference>
<evidence type="ECO:0000313" key="4">
    <source>
        <dbReference type="Proteomes" id="UP001201873"/>
    </source>
</evidence>
<dbReference type="EMBL" id="JALKFT010000018">
    <property type="protein sequence ID" value="MCK9877575.1"/>
    <property type="molecule type" value="Genomic_DNA"/>
</dbReference>
<evidence type="ECO:0000256" key="1">
    <source>
        <dbReference type="SAM" id="MobiDB-lite"/>
    </source>
</evidence>
<dbReference type="Proteomes" id="UP001201873">
    <property type="component" value="Unassembled WGS sequence"/>
</dbReference>
<gene>
    <name evidence="3" type="ORF">MXD59_17650</name>
</gene>
<evidence type="ECO:0000313" key="3">
    <source>
        <dbReference type="EMBL" id="MCK9877575.1"/>
    </source>
</evidence>
<organism evidence="3 4">
    <name type="scientific">Frankia umida</name>
    <dbReference type="NCBI Taxonomy" id="573489"/>
    <lineage>
        <taxon>Bacteria</taxon>
        <taxon>Bacillati</taxon>
        <taxon>Actinomycetota</taxon>
        <taxon>Actinomycetes</taxon>
        <taxon>Frankiales</taxon>
        <taxon>Frankiaceae</taxon>
        <taxon>Frankia</taxon>
    </lineage>
</organism>
<reference evidence="3 4" key="1">
    <citation type="submission" date="2022-04" db="EMBL/GenBank/DDBJ databases">
        <title>Genome diversity in the genus Frankia.</title>
        <authorList>
            <person name="Carlos-Shanley C."/>
            <person name="Hahn D."/>
        </authorList>
    </citation>
    <scope>NUCLEOTIDE SEQUENCE [LARGE SCALE GENOMIC DNA]</scope>
    <source>
        <strain evidence="3 4">Ag45/Mut15</strain>
    </source>
</reference>
<feature type="domain" description="EthD" evidence="2">
    <location>
        <begin position="130"/>
        <end position="200"/>
    </location>
</feature>
<evidence type="ECO:0000259" key="2">
    <source>
        <dbReference type="Pfam" id="PF07110"/>
    </source>
</evidence>
<proteinExistence type="predicted"/>
<dbReference type="InterPro" id="IPR009799">
    <property type="entry name" value="EthD_dom"/>
</dbReference>
<dbReference type="SUPFAM" id="SSF54909">
    <property type="entry name" value="Dimeric alpha+beta barrel"/>
    <property type="match status" value="1"/>
</dbReference>
<keyword evidence="4" id="KW-1185">Reference proteome</keyword>
<dbReference type="RefSeq" id="WP_248825790.1">
    <property type="nucleotide sequence ID" value="NZ_JALKFT010000018.1"/>
</dbReference>
<name>A0ABT0K1A4_9ACTN</name>
<comment type="caution">
    <text evidence="3">The sequence shown here is derived from an EMBL/GenBank/DDBJ whole genome shotgun (WGS) entry which is preliminary data.</text>
</comment>
<protein>
    <submittedName>
        <fullName evidence="3">EthD domain-containing protein</fullName>
    </submittedName>
</protein>